<accession>A0ABQ3L909</accession>
<feature type="domain" description="RNA polymerase sigma factor 70 region 4 type 2" evidence="8">
    <location>
        <begin position="172"/>
        <end position="223"/>
    </location>
</feature>
<dbReference type="EMBL" id="BNAY01000002">
    <property type="protein sequence ID" value="GHH08941.1"/>
    <property type="molecule type" value="Genomic_DNA"/>
</dbReference>
<dbReference type="CDD" id="cd06171">
    <property type="entry name" value="Sigma70_r4"/>
    <property type="match status" value="1"/>
</dbReference>
<keyword evidence="2" id="KW-0805">Transcription regulation</keyword>
<feature type="region of interest" description="Disordered" evidence="6">
    <location>
        <begin position="1"/>
        <end position="23"/>
    </location>
</feature>
<dbReference type="SUPFAM" id="SSF88659">
    <property type="entry name" value="Sigma3 and sigma4 domains of RNA polymerase sigma factors"/>
    <property type="match status" value="1"/>
</dbReference>
<organism evidence="9 10">
    <name type="scientific">Amycolatopsis oliviviridis</name>
    <dbReference type="NCBI Taxonomy" id="1471590"/>
    <lineage>
        <taxon>Bacteria</taxon>
        <taxon>Bacillati</taxon>
        <taxon>Actinomycetota</taxon>
        <taxon>Actinomycetes</taxon>
        <taxon>Pseudonocardiales</taxon>
        <taxon>Pseudonocardiaceae</taxon>
        <taxon>Amycolatopsis</taxon>
    </lineage>
</organism>
<evidence type="ECO:0000256" key="6">
    <source>
        <dbReference type="SAM" id="MobiDB-lite"/>
    </source>
</evidence>
<gene>
    <name evidence="9" type="primary">rpoE</name>
    <name evidence="9" type="ORF">GCM10017790_16340</name>
</gene>
<dbReference type="NCBIfam" id="TIGR02937">
    <property type="entry name" value="sigma70-ECF"/>
    <property type="match status" value="1"/>
</dbReference>
<keyword evidence="5" id="KW-0804">Transcription</keyword>
<dbReference type="Pfam" id="PF08281">
    <property type="entry name" value="Sigma70_r4_2"/>
    <property type="match status" value="1"/>
</dbReference>
<evidence type="ECO:0000256" key="2">
    <source>
        <dbReference type="ARBA" id="ARBA00023015"/>
    </source>
</evidence>
<comment type="caution">
    <text evidence="9">The sequence shown here is derived from an EMBL/GenBank/DDBJ whole genome shotgun (WGS) entry which is preliminary data.</text>
</comment>
<reference evidence="10" key="1">
    <citation type="journal article" date="2019" name="Int. J. Syst. Evol. Microbiol.">
        <title>The Global Catalogue of Microorganisms (GCM) 10K type strain sequencing project: providing services to taxonomists for standard genome sequencing and annotation.</title>
        <authorList>
            <consortium name="The Broad Institute Genomics Platform"/>
            <consortium name="The Broad Institute Genome Sequencing Center for Infectious Disease"/>
            <person name="Wu L."/>
            <person name="Ma J."/>
        </authorList>
    </citation>
    <scope>NUCLEOTIDE SEQUENCE [LARGE SCALE GENOMIC DNA]</scope>
    <source>
        <strain evidence="10">CGMCC 4.7683</strain>
    </source>
</reference>
<keyword evidence="3" id="KW-0731">Sigma factor</keyword>
<evidence type="ECO:0000313" key="10">
    <source>
        <dbReference type="Proteomes" id="UP000635387"/>
    </source>
</evidence>
<dbReference type="Proteomes" id="UP000635387">
    <property type="component" value="Unassembled WGS sequence"/>
</dbReference>
<feature type="compositionally biased region" description="Low complexity" evidence="6">
    <location>
        <begin position="1"/>
        <end position="15"/>
    </location>
</feature>
<evidence type="ECO:0000256" key="3">
    <source>
        <dbReference type="ARBA" id="ARBA00023082"/>
    </source>
</evidence>
<dbReference type="InterPro" id="IPR014284">
    <property type="entry name" value="RNA_pol_sigma-70_dom"/>
</dbReference>
<evidence type="ECO:0000256" key="4">
    <source>
        <dbReference type="ARBA" id="ARBA00023125"/>
    </source>
</evidence>
<dbReference type="Gene3D" id="1.10.1740.10">
    <property type="match status" value="1"/>
</dbReference>
<sequence>MGIATETANEGTGTADPKRTVGSHSIGDDIKGYSTLEAVARPAGRLTKEVLDPLVLAAKTGDPDAVHALLAVVKPVLVRYCRARMGGRDLSYLSADDVAQEVCLAVFKLLPSYEDRGGSFLYLVRAIAANKVADAFRVVSRDRSDPVAELPEAGPVRNEPENHVLGVDLGARLGRLVAQLPRSQREVLTLRIVVGLTATETAAAVGLTPGNVRVKQHRGLMKLRELMNEEDGEF</sequence>
<dbReference type="InterPro" id="IPR013324">
    <property type="entry name" value="RNA_pol_sigma_r3/r4-like"/>
</dbReference>
<dbReference type="InterPro" id="IPR013249">
    <property type="entry name" value="RNA_pol_sigma70_r4_t2"/>
</dbReference>
<protein>
    <submittedName>
        <fullName evidence="9">RNA polymerase sigma factor SigD</fullName>
    </submittedName>
</protein>
<evidence type="ECO:0000313" key="9">
    <source>
        <dbReference type="EMBL" id="GHH08941.1"/>
    </source>
</evidence>
<dbReference type="InterPro" id="IPR007627">
    <property type="entry name" value="RNA_pol_sigma70_r2"/>
</dbReference>
<evidence type="ECO:0000259" key="7">
    <source>
        <dbReference type="Pfam" id="PF04542"/>
    </source>
</evidence>
<feature type="domain" description="RNA polymerase sigma-70 region 2" evidence="7">
    <location>
        <begin position="74"/>
        <end position="137"/>
    </location>
</feature>
<evidence type="ECO:0000256" key="1">
    <source>
        <dbReference type="ARBA" id="ARBA00010641"/>
    </source>
</evidence>
<dbReference type="PANTHER" id="PTHR43133:SF58">
    <property type="entry name" value="ECF RNA POLYMERASE SIGMA FACTOR SIGD"/>
    <property type="match status" value="1"/>
</dbReference>
<keyword evidence="4" id="KW-0238">DNA-binding</keyword>
<evidence type="ECO:0000259" key="8">
    <source>
        <dbReference type="Pfam" id="PF08281"/>
    </source>
</evidence>
<dbReference type="Gene3D" id="1.10.10.10">
    <property type="entry name" value="Winged helix-like DNA-binding domain superfamily/Winged helix DNA-binding domain"/>
    <property type="match status" value="1"/>
</dbReference>
<dbReference type="PANTHER" id="PTHR43133">
    <property type="entry name" value="RNA POLYMERASE ECF-TYPE SIGMA FACTO"/>
    <property type="match status" value="1"/>
</dbReference>
<comment type="similarity">
    <text evidence="1">Belongs to the sigma-70 factor family. ECF subfamily.</text>
</comment>
<keyword evidence="10" id="KW-1185">Reference proteome</keyword>
<dbReference type="InterPro" id="IPR036388">
    <property type="entry name" value="WH-like_DNA-bd_sf"/>
</dbReference>
<evidence type="ECO:0000256" key="5">
    <source>
        <dbReference type="ARBA" id="ARBA00023163"/>
    </source>
</evidence>
<dbReference type="Pfam" id="PF04542">
    <property type="entry name" value="Sigma70_r2"/>
    <property type="match status" value="1"/>
</dbReference>
<dbReference type="NCBIfam" id="NF007230">
    <property type="entry name" value="PRK09648.1"/>
    <property type="match status" value="1"/>
</dbReference>
<name>A0ABQ3L909_9PSEU</name>
<proteinExistence type="inferred from homology"/>
<dbReference type="InterPro" id="IPR039425">
    <property type="entry name" value="RNA_pol_sigma-70-like"/>
</dbReference>
<dbReference type="SUPFAM" id="SSF88946">
    <property type="entry name" value="Sigma2 domain of RNA polymerase sigma factors"/>
    <property type="match status" value="1"/>
</dbReference>
<dbReference type="InterPro" id="IPR013325">
    <property type="entry name" value="RNA_pol_sigma_r2"/>
</dbReference>